<evidence type="ECO:0000313" key="3">
    <source>
        <dbReference type="Proteomes" id="UP000410492"/>
    </source>
</evidence>
<feature type="compositionally biased region" description="Basic and acidic residues" evidence="1">
    <location>
        <begin position="1"/>
        <end position="14"/>
    </location>
</feature>
<organism evidence="2 3">
    <name type="scientific">Callosobruchus maculatus</name>
    <name type="common">Southern cowpea weevil</name>
    <name type="synonym">Pulse bruchid</name>
    <dbReference type="NCBI Taxonomy" id="64391"/>
    <lineage>
        <taxon>Eukaryota</taxon>
        <taxon>Metazoa</taxon>
        <taxon>Ecdysozoa</taxon>
        <taxon>Arthropoda</taxon>
        <taxon>Hexapoda</taxon>
        <taxon>Insecta</taxon>
        <taxon>Pterygota</taxon>
        <taxon>Neoptera</taxon>
        <taxon>Endopterygota</taxon>
        <taxon>Coleoptera</taxon>
        <taxon>Polyphaga</taxon>
        <taxon>Cucujiformia</taxon>
        <taxon>Chrysomeloidea</taxon>
        <taxon>Chrysomelidae</taxon>
        <taxon>Bruchinae</taxon>
        <taxon>Bruchini</taxon>
        <taxon>Callosobruchus</taxon>
    </lineage>
</organism>
<evidence type="ECO:0000313" key="2">
    <source>
        <dbReference type="EMBL" id="VEN53990.1"/>
    </source>
</evidence>
<evidence type="ECO:0000256" key="1">
    <source>
        <dbReference type="SAM" id="MobiDB-lite"/>
    </source>
</evidence>
<name>A0A653D363_CALMS</name>
<proteinExistence type="predicted"/>
<gene>
    <name evidence="2" type="ORF">CALMAC_LOCUS13614</name>
</gene>
<sequence>MARKPPPEEIETRRRYSKKKGQENLHQGFLLVIAERLRLKGLKEVVRARRLSRDLLVLIKFFMPQSI</sequence>
<reference evidence="2 3" key="1">
    <citation type="submission" date="2019-01" db="EMBL/GenBank/DDBJ databases">
        <authorList>
            <person name="Sayadi A."/>
        </authorList>
    </citation>
    <scope>NUCLEOTIDE SEQUENCE [LARGE SCALE GENOMIC DNA]</scope>
</reference>
<feature type="region of interest" description="Disordered" evidence="1">
    <location>
        <begin position="1"/>
        <end position="22"/>
    </location>
</feature>
<keyword evidence="3" id="KW-1185">Reference proteome</keyword>
<dbReference type="AlphaFoldDB" id="A0A653D363"/>
<dbReference type="EMBL" id="CAACVG010009727">
    <property type="protein sequence ID" value="VEN53990.1"/>
    <property type="molecule type" value="Genomic_DNA"/>
</dbReference>
<accession>A0A653D363</accession>
<protein>
    <submittedName>
        <fullName evidence="2">Uncharacterized protein</fullName>
    </submittedName>
</protein>
<dbReference type="Proteomes" id="UP000410492">
    <property type="component" value="Unassembled WGS sequence"/>
</dbReference>